<sequence>MTTKYMLKLRRFIHDTRLSSLAQLSPKYKEDVDSKMLAWQIHSYGDLNELKMSNVRIPIITNPTEVLIKVQAASVNPIDIAMIRGYGATLLNLMRKARNFGGYAYSDLIEFPLTLGRDFSGIVVSKGHNVGDKLRLGDQVWGVVPVDKQGCHANYVVVDSSLVSQYPKNLSYIEAASVLYAGLTAWSALWITGGLCYKTSIGTRLNRRMLVLGGSGGVGTMAIQLLKAWNMHVITTCSSDAVNMVEKLGANVVIDYKQRDADAQIISEGPYDIILDCSNQGPDLINSKGYPYYTYITLNSPLLKNIDQLGLIAGTFKNLGDIFKYNIPKSNNKGSVKWGLFVPSEAGMSMLHDFVECGQIVPVVKQIYPFQDLPAAYERVTQGHLRGKLIIDMK</sequence>
<dbReference type="InterPro" id="IPR020843">
    <property type="entry name" value="ER"/>
</dbReference>
<evidence type="ECO:0000256" key="1">
    <source>
        <dbReference type="ARBA" id="ARBA00004173"/>
    </source>
</evidence>
<evidence type="ECO:0000313" key="8">
    <source>
        <dbReference type="Proteomes" id="UP001607302"/>
    </source>
</evidence>
<dbReference type="InterPro" id="IPR050700">
    <property type="entry name" value="YIM1/Zinc_Alcohol_DH_Fams"/>
</dbReference>
<evidence type="ECO:0000256" key="3">
    <source>
        <dbReference type="ARBA" id="ARBA00022946"/>
    </source>
</evidence>
<dbReference type="PANTHER" id="PTHR11695:SF294">
    <property type="entry name" value="RETICULON-4-INTERACTING PROTEIN 1, MITOCHONDRIAL"/>
    <property type="match status" value="1"/>
</dbReference>
<comment type="caution">
    <text evidence="7">The sequence shown here is derived from an EMBL/GenBank/DDBJ whole genome shotgun (WGS) entry which is preliminary data.</text>
</comment>
<dbReference type="InterPro" id="IPR037397">
    <property type="entry name" value="RTN4IP1"/>
</dbReference>
<dbReference type="InterPro" id="IPR036291">
    <property type="entry name" value="NAD(P)-bd_dom_sf"/>
</dbReference>
<comment type="subcellular location">
    <subcellularLocation>
        <location evidence="1">Mitochondrion</location>
    </subcellularLocation>
</comment>
<evidence type="ECO:0000259" key="6">
    <source>
        <dbReference type="SMART" id="SM00829"/>
    </source>
</evidence>
<dbReference type="EMBL" id="JAUDFV010000149">
    <property type="protein sequence ID" value="KAL2719631.1"/>
    <property type="molecule type" value="Genomic_DNA"/>
</dbReference>
<accession>A0ABD2AGW3</accession>
<dbReference type="InterPro" id="IPR011032">
    <property type="entry name" value="GroES-like_sf"/>
</dbReference>
<dbReference type="CDD" id="cd08248">
    <property type="entry name" value="RTN4I1"/>
    <property type="match status" value="1"/>
</dbReference>
<feature type="domain" description="Enoyl reductase (ER)" evidence="6">
    <location>
        <begin position="45"/>
        <end position="391"/>
    </location>
</feature>
<dbReference type="SUPFAM" id="SSF50129">
    <property type="entry name" value="GroES-like"/>
    <property type="match status" value="1"/>
</dbReference>
<evidence type="ECO:0000256" key="5">
    <source>
        <dbReference type="ARBA" id="ARBA00023128"/>
    </source>
</evidence>
<organism evidence="7 8">
    <name type="scientific">Vespula squamosa</name>
    <name type="common">Southern yellow jacket</name>
    <name type="synonym">Wasp</name>
    <dbReference type="NCBI Taxonomy" id="30214"/>
    <lineage>
        <taxon>Eukaryota</taxon>
        <taxon>Metazoa</taxon>
        <taxon>Ecdysozoa</taxon>
        <taxon>Arthropoda</taxon>
        <taxon>Hexapoda</taxon>
        <taxon>Insecta</taxon>
        <taxon>Pterygota</taxon>
        <taxon>Neoptera</taxon>
        <taxon>Endopterygota</taxon>
        <taxon>Hymenoptera</taxon>
        <taxon>Apocrita</taxon>
        <taxon>Aculeata</taxon>
        <taxon>Vespoidea</taxon>
        <taxon>Vespidae</taxon>
        <taxon>Vespinae</taxon>
        <taxon>Vespula</taxon>
    </lineage>
</organism>
<protein>
    <recommendedName>
        <fullName evidence="6">Enoyl reductase (ER) domain-containing protein</fullName>
    </recommendedName>
</protein>
<dbReference type="InterPro" id="IPR013154">
    <property type="entry name" value="ADH-like_N"/>
</dbReference>
<dbReference type="Proteomes" id="UP001607302">
    <property type="component" value="Unassembled WGS sequence"/>
</dbReference>
<gene>
    <name evidence="7" type="ORF">V1478_011093</name>
</gene>
<dbReference type="Pfam" id="PF08240">
    <property type="entry name" value="ADH_N"/>
    <property type="match status" value="1"/>
</dbReference>
<comment type="similarity">
    <text evidence="2">Belongs to the zinc-containing alcohol dehydrogenase family. Quinone oxidoreductase subfamily.</text>
</comment>
<dbReference type="GO" id="GO:0016491">
    <property type="term" value="F:oxidoreductase activity"/>
    <property type="evidence" value="ECO:0007669"/>
    <property type="project" value="UniProtKB-KW"/>
</dbReference>
<dbReference type="SMART" id="SM00829">
    <property type="entry name" value="PKS_ER"/>
    <property type="match status" value="1"/>
</dbReference>
<dbReference type="FunFam" id="3.40.50.720:FF:000147">
    <property type="entry name" value="Reticulon-4-interacting protein 1 homolog, mitochondrial"/>
    <property type="match status" value="1"/>
</dbReference>
<proteinExistence type="inferred from homology"/>
<keyword evidence="4" id="KW-0560">Oxidoreductase</keyword>
<dbReference type="Gene3D" id="3.90.180.10">
    <property type="entry name" value="Medium-chain alcohol dehydrogenases, catalytic domain"/>
    <property type="match status" value="1"/>
</dbReference>
<keyword evidence="5" id="KW-0496">Mitochondrion</keyword>
<keyword evidence="3" id="KW-0809">Transit peptide</keyword>
<keyword evidence="8" id="KW-1185">Reference proteome</keyword>
<dbReference type="SUPFAM" id="SSF51735">
    <property type="entry name" value="NAD(P)-binding Rossmann-fold domains"/>
    <property type="match status" value="1"/>
</dbReference>
<evidence type="ECO:0000256" key="4">
    <source>
        <dbReference type="ARBA" id="ARBA00023002"/>
    </source>
</evidence>
<evidence type="ECO:0000313" key="7">
    <source>
        <dbReference type="EMBL" id="KAL2719631.1"/>
    </source>
</evidence>
<name>A0ABD2AGW3_VESSQ</name>
<dbReference type="Gene3D" id="3.40.50.720">
    <property type="entry name" value="NAD(P)-binding Rossmann-like Domain"/>
    <property type="match status" value="1"/>
</dbReference>
<dbReference type="GO" id="GO:0005739">
    <property type="term" value="C:mitochondrion"/>
    <property type="evidence" value="ECO:0007669"/>
    <property type="project" value="UniProtKB-SubCell"/>
</dbReference>
<dbReference type="AlphaFoldDB" id="A0ABD2AGW3"/>
<reference evidence="7 8" key="1">
    <citation type="journal article" date="2024" name="Ann. Entomol. Soc. Am.">
        <title>Genomic analyses of the southern and eastern yellowjacket wasps (Hymenoptera: Vespidae) reveal evolutionary signatures of social life.</title>
        <authorList>
            <person name="Catto M.A."/>
            <person name="Caine P.B."/>
            <person name="Orr S.E."/>
            <person name="Hunt B.G."/>
            <person name="Goodisman M.A.D."/>
        </authorList>
    </citation>
    <scope>NUCLEOTIDE SEQUENCE [LARGE SCALE GENOMIC DNA]</scope>
    <source>
        <strain evidence="7">233</strain>
        <tissue evidence="7">Head and thorax</tissue>
    </source>
</reference>
<dbReference type="Pfam" id="PF13602">
    <property type="entry name" value="ADH_zinc_N_2"/>
    <property type="match status" value="1"/>
</dbReference>
<evidence type="ECO:0000256" key="2">
    <source>
        <dbReference type="ARBA" id="ARBA00010371"/>
    </source>
</evidence>
<dbReference type="PANTHER" id="PTHR11695">
    <property type="entry name" value="ALCOHOL DEHYDROGENASE RELATED"/>
    <property type="match status" value="1"/>
</dbReference>